<dbReference type="InterPro" id="IPR003805">
    <property type="entry name" value="CobS"/>
</dbReference>
<evidence type="ECO:0000256" key="7">
    <source>
        <dbReference type="ARBA" id="ARBA00022475"/>
    </source>
</evidence>
<evidence type="ECO:0000256" key="13">
    <source>
        <dbReference type="ARBA" id="ARBA00023136"/>
    </source>
</evidence>
<evidence type="ECO:0000256" key="19">
    <source>
        <dbReference type="HAMAP-Rule" id="MF_00719"/>
    </source>
</evidence>
<keyword evidence="10 19" id="KW-0812">Transmembrane</keyword>
<gene>
    <name evidence="19" type="primary">cobS</name>
    <name evidence="20" type="ORF">I5E68_14325</name>
</gene>
<dbReference type="EC" id="2.7.8.26" evidence="5 19"/>
<keyword evidence="9 19" id="KW-0808">Transferase</keyword>
<evidence type="ECO:0000256" key="11">
    <source>
        <dbReference type="ARBA" id="ARBA00022842"/>
    </source>
</evidence>
<evidence type="ECO:0000313" key="21">
    <source>
        <dbReference type="Proteomes" id="UP000617634"/>
    </source>
</evidence>
<dbReference type="GO" id="GO:0009236">
    <property type="term" value="P:cobalamin biosynthetic process"/>
    <property type="evidence" value="ECO:0007669"/>
    <property type="project" value="UniProtKB-UniRule"/>
</dbReference>
<evidence type="ECO:0000256" key="9">
    <source>
        <dbReference type="ARBA" id="ARBA00022679"/>
    </source>
</evidence>
<dbReference type="GO" id="GO:0008818">
    <property type="term" value="F:cobalamin 5'-phosphate synthase activity"/>
    <property type="evidence" value="ECO:0007669"/>
    <property type="project" value="UniProtKB-UniRule"/>
</dbReference>
<comment type="catalytic activity">
    <reaction evidence="18 19">
        <text>alpha-ribazole 5'-phosphate + adenosylcob(III)inamide-GDP = adenosylcob(III)alamin 5'-phosphate + GMP + H(+)</text>
        <dbReference type="Rhea" id="RHEA:23560"/>
        <dbReference type="ChEBI" id="CHEBI:15378"/>
        <dbReference type="ChEBI" id="CHEBI:57918"/>
        <dbReference type="ChEBI" id="CHEBI:58115"/>
        <dbReference type="ChEBI" id="CHEBI:60487"/>
        <dbReference type="ChEBI" id="CHEBI:60493"/>
        <dbReference type="EC" id="2.7.8.26"/>
    </reaction>
</comment>
<dbReference type="HAMAP" id="MF_00719">
    <property type="entry name" value="CobS"/>
    <property type="match status" value="1"/>
</dbReference>
<evidence type="ECO:0000256" key="18">
    <source>
        <dbReference type="ARBA" id="ARBA00049504"/>
    </source>
</evidence>
<evidence type="ECO:0000256" key="6">
    <source>
        <dbReference type="ARBA" id="ARBA00015850"/>
    </source>
</evidence>
<evidence type="ECO:0000256" key="2">
    <source>
        <dbReference type="ARBA" id="ARBA00004651"/>
    </source>
</evidence>
<evidence type="ECO:0000256" key="3">
    <source>
        <dbReference type="ARBA" id="ARBA00004663"/>
    </source>
</evidence>
<feature type="transmembrane region" description="Helical" evidence="19">
    <location>
        <begin position="31"/>
        <end position="55"/>
    </location>
</feature>
<evidence type="ECO:0000313" key="20">
    <source>
        <dbReference type="EMBL" id="MBH0114117.1"/>
    </source>
</evidence>
<dbReference type="GO" id="GO:0051073">
    <property type="term" value="F:adenosylcobinamide-GDP ribazoletransferase activity"/>
    <property type="evidence" value="ECO:0007669"/>
    <property type="project" value="UniProtKB-UniRule"/>
</dbReference>
<evidence type="ECO:0000256" key="4">
    <source>
        <dbReference type="ARBA" id="ARBA00010561"/>
    </source>
</evidence>
<evidence type="ECO:0000256" key="17">
    <source>
        <dbReference type="ARBA" id="ARBA00048623"/>
    </source>
</evidence>
<evidence type="ECO:0000256" key="10">
    <source>
        <dbReference type="ARBA" id="ARBA00022692"/>
    </source>
</evidence>
<reference evidence="20" key="1">
    <citation type="submission" date="2020-11" db="EMBL/GenBank/DDBJ databases">
        <title>Novosphingobium aureum sp. nov., a marine bacterium isolated from sediment of a salt flat.</title>
        <authorList>
            <person name="Yoo Y."/>
            <person name="Kim J.-J."/>
        </authorList>
    </citation>
    <scope>NUCLEOTIDE SEQUENCE</scope>
    <source>
        <strain evidence="20">YJ-S2-02</strain>
    </source>
</reference>
<dbReference type="Pfam" id="PF02654">
    <property type="entry name" value="CobS"/>
    <property type="match status" value="1"/>
</dbReference>
<proteinExistence type="inferred from homology"/>
<dbReference type="PANTHER" id="PTHR34148">
    <property type="entry name" value="ADENOSYLCOBINAMIDE-GDP RIBAZOLETRANSFERASE"/>
    <property type="match status" value="1"/>
</dbReference>
<dbReference type="RefSeq" id="WP_197165178.1">
    <property type="nucleotide sequence ID" value="NZ_JADZGI010000002.1"/>
</dbReference>
<comment type="subcellular location">
    <subcellularLocation>
        <location evidence="2 19">Cell membrane</location>
        <topology evidence="2 19">Multi-pass membrane protein</topology>
    </subcellularLocation>
</comment>
<comment type="pathway">
    <text evidence="3 19">Cofactor biosynthesis; adenosylcobalamin biosynthesis; adenosylcobalamin from cob(II)yrinate a,c-diamide: step 7/7.</text>
</comment>
<keyword evidence="21" id="KW-1185">Reference proteome</keyword>
<feature type="transmembrane region" description="Helical" evidence="19">
    <location>
        <begin position="181"/>
        <end position="209"/>
    </location>
</feature>
<evidence type="ECO:0000256" key="15">
    <source>
        <dbReference type="ARBA" id="ARBA00032605"/>
    </source>
</evidence>
<comment type="catalytic activity">
    <reaction evidence="17 19">
        <text>alpha-ribazole + adenosylcob(III)inamide-GDP = adenosylcob(III)alamin + GMP + H(+)</text>
        <dbReference type="Rhea" id="RHEA:16049"/>
        <dbReference type="ChEBI" id="CHEBI:10329"/>
        <dbReference type="ChEBI" id="CHEBI:15378"/>
        <dbReference type="ChEBI" id="CHEBI:18408"/>
        <dbReference type="ChEBI" id="CHEBI:58115"/>
        <dbReference type="ChEBI" id="CHEBI:60487"/>
        <dbReference type="EC" id="2.7.8.26"/>
    </reaction>
</comment>
<name>A0A931HDJ2_9SPHN</name>
<dbReference type="Proteomes" id="UP000617634">
    <property type="component" value="Unassembled WGS sequence"/>
</dbReference>
<comment type="similarity">
    <text evidence="4 19">Belongs to the CobS family.</text>
</comment>
<dbReference type="GO" id="GO:0005886">
    <property type="term" value="C:plasma membrane"/>
    <property type="evidence" value="ECO:0007669"/>
    <property type="project" value="UniProtKB-SubCell"/>
</dbReference>
<dbReference type="EMBL" id="JADZGI010000002">
    <property type="protein sequence ID" value="MBH0114117.1"/>
    <property type="molecule type" value="Genomic_DNA"/>
</dbReference>
<feature type="transmembrane region" description="Helical" evidence="19">
    <location>
        <begin position="107"/>
        <end position="130"/>
    </location>
</feature>
<keyword evidence="11 19" id="KW-0460">Magnesium</keyword>
<keyword evidence="8 19" id="KW-0169">Cobalamin biosynthesis</keyword>
<evidence type="ECO:0000256" key="1">
    <source>
        <dbReference type="ARBA" id="ARBA00001946"/>
    </source>
</evidence>
<accession>A0A931HDJ2</accession>
<comment type="caution">
    <text evidence="20">The sequence shown here is derived from an EMBL/GenBank/DDBJ whole genome shotgun (WGS) entry which is preliminary data.</text>
</comment>
<keyword evidence="7 19" id="KW-1003">Cell membrane</keyword>
<evidence type="ECO:0000256" key="12">
    <source>
        <dbReference type="ARBA" id="ARBA00022989"/>
    </source>
</evidence>
<protein>
    <recommendedName>
        <fullName evidence="6 19">Adenosylcobinamide-GDP ribazoletransferase</fullName>
        <ecNumber evidence="5 19">2.7.8.26</ecNumber>
    </recommendedName>
    <alternativeName>
        <fullName evidence="16 19">Cobalamin synthase</fullName>
    </alternativeName>
    <alternativeName>
        <fullName evidence="15 19">Cobalamin-5'-phosphate synthase</fullName>
    </alternativeName>
</protein>
<evidence type="ECO:0000256" key="8">
    <source>
        <dbReference type="ARBA" id="ARBA00022573"/>
    </source>
</evidence>
<dbReference type="PANTHER" id="PTHR34148:SF1">
    <property type="entry name" value="ADENOSYLCOBINAMIDE-GDP RIBAZOLETRANSFERASE"/>
    <property type="match status" value="1"/>
</dbReference>
<feature type="transmembrane region" description="Helical" evidence="19">
    <location>
        <begin position="62"/>
        <end position="78"/>
    </location>
</feature>
<comment type="cofactor">
    <cofactor evidence="1 19">
        <name>Mg(2+)</name>
        <dbReference type="ChEBI" id="CHEBI:18420"/>
    </cofactor>
</comment>
<evidence type="ECO:0000256" key="16">
    <source>
        <dbReference type="ARBA" id="ARBA00032853"/>
    </source>
</evidence>
<feature type="transmembrane region" description="Helical" evidence="19">
    <location>
        <begin position="139"/>
        <end position="161"/>
    </location>
</feature>
<evidence type="ECO:0000256" key="14">
    <source>
        <dbReference type="ARBA" id="ARBA00025228"/>
    </source>
</evidence>
<keyword evidence="12 19" id="KW-1133">Transmembrane helix</keyword>
<evidence type="ECO:0000256" key="5">
    <source>
        <dbReference type="ARBA" id="ARBA00013200"/>
    </source>
</evidence>
<sequence>MKSLVAALQLMTRLPMPRIEAEAHDYARAIRWFPLAGLVLGLCLALAAFVGVRLLGGGQGGALLVLLTWVSVTGALHLDGLGDIADGAGAAHAGRERLSAVLADPHAGSFAVTVIALQLIAKFALLSIFLDREGTTPTALAAIACVPLAARIAPLGWALWLPALHEGMGSRFGGGANWQTLVVWLLVLGLLAWLVSPALLCAIPAALVWGTWLRRRIGGISGDGHGGGIEVVETLVLAVMVVS</sequence>
<dbReference type="AlphaFoldDB" id="A0A931HDJ2"/>
<organism evidence="20 21">
    <name type="scientific">Novosphingobium aureum</name>
    <dbReference type="NCBI Taxonomy" id="2792964"/>
    <lineage>
        <taxon>Bacteria</taxon>
        <taxon>Pseudomonadati</taxon>
        <taxon>Pseudomonadota</taxon>
        <taxon>Alphaproteobacteria</taxon>
        <taxon>Sphingomonadales</taxon>
        <taxon>Sphingomonadaceae</taxon>
        <taxon>Novosphingobium</taxon>
    </lineage>
</organism>
<comment type="function">
    <text evidence="14 19">Joins adenosylcobinamide-GDP and alpha-ribazole to generate adenosylcobalamin (Ado-cobalamin). Also synthesizes adenosylcobalamin 5'-phosphate from adenosylcobinamide-GDP and alpha-ribazole 5'-phosphate.</text>
</comment>
<keyword evidence="13 19" id="KW-0472">Membrane</keyword>